<dbReference type="RefSeq" id="XP_030988864.1">
    <property type="nucleotide sequence ID" value="XM_031133629.1"/>
</dbReference>
<comment type="caution">
    <text evidence="2">The sequence shown here is derived from an EMBL/GenBank/DDBJ whole genome shotgun (WGS) entry which is preliminary data.</text>
</comment>
<name>A0A507AIU2_9PEZI</name>
<evidence type="ECO:0000259" key="1">
    <source>
        <dbReference type="PROSITE" id="PS50181"/>
    </source>
</evidence>
<dbReference type="GeneID" id="41978401"/>
<feature type="domain" description="F-box" evidence="1">
    <location>
        <begin position="52"/>
        <end position="98"/>
    </location>
</feature>
<dbReference type="Pfam" id="PF00646">
    <property type="entry name" value="F-box"/>
    <property type="match status" value="1"/>
</dbReference>
<proteinExistence type="predicted"/>
<sequence>MPNPSLEPEILISRLSHRPRHLLKAMITVTSPPKSTDSKLADRVWTDRGSSLGILDRLPPEIVSILLGMLDTQSIARFACLSSRANTFVRSQRAYRDLATLVPQVLLALGRVGLIGLHSVAELHAALRTERCATCIEYGAFLFLPTCERCCWECLRLNPSLRVLSRKEAKRYFGLSDRHLQRLPTLRVIPGDYGISANPAPEHCELISVKAARGLGLIVHGSAGKLAQAMARRCKSTGLFVTGRYLQGGWPAVSQDQDLLLLPSQGNIPTDDFFGMASIPFPSLSKSGRIEDGLWCLGCEVTLRRYDSLRLPRDVLAAIVPSNCGPLRVLLGLERRARSKESFLDHVKHCYGAQQLIPELATGNG</sequence>
<dbReference type="PROSITE" id="PS50181">
    <property type="entry name" value="FBOX"/>
    <property type="match status" value="1"/>
</dbReference>
<dbReference type="Proteomes" id="UP000319257">
    <property type="component" value="Unassembled WGS sequence"/>
</dbReference>
<dbReference type="InterPro" id="IPR036047">
    <property type="entry name" value="F-box-like_dom_sf"/>
</dbReference>
<dbReference type="EMBL" id="SKBQ01000094">
    <property type="protein sequence ID" value="TPX07153.1"/>
    <property type="molecule type" value="Genomic_DNA"/>
</dbReference>
<organism evidence="2 3">
    <name type="scientific">Thyridium curvatum</name>
    <dbReference type="NCBI Taxonomy" id="1093900"/>
    <lineage>
        <taxon>Eukaryota</taxon>
        <taxon>Fungi</taxon>
        <taxon>Dikarya</taxon>
        <taxon>Ascomycota</taxon>
        <taxon>Pezizomycotina</taxon>
        <taxon>Sordariomycetes</taxon>
        <taxon>Sordariomycetidae</taxon>
        <taxon>Thyridiales</taxon>
        <taxon>Thyridiaceae</taxon>
        <taxon>Thyridium</taxon>
    </lineage>
</organism>
<dbReference type="STRING" id="1093900.A0A507AIU2"/>
<protein>
    <recommendedName>
        <fullName evidence="1">F-box domain-containing protein</fullName>
    </recommendedName>
</protein>
<dbReference type="AlphaFoldDB" id="A0A507AIU2"/>
<dbReference type="OrthoDB" id="2687876at2759"/>
<keyword evidence="3" id="KW-1185">Reference proteome</keyword>
<reference evidence="2 3" key="1">
    <citation type="submission" date="2019-06" db="EMBL/GenBank/DDBJ databases">
        <title>Draft genome sequence of the filamentous fungus Phialemoniopsis curvata isolated from diesel fuel.</title>
        <authorList>
            <person name="Varaljay V.A."/>
            <person name="Lyon W.J."/>
            <person name="Crouch A.L."/>
            <person name="Drake C.E."/>
            <person name="Hollomon J.M."/>
            <person name="Nadeau L.J."/>
            <person name="Nunn H.S."/>
            <person name="Stevenson B.S."/>
            <person name="Bojanowski C.L."/>
            <person name="Crookes-Goodson W.J."/>
        </authorList>
    </citation>
    <scope>NUCLEOTIDE SEQUENCE [LARGE SCALE GENOMIC DNA]</scope>
    <source>
        <strain evidence="2 3">D216</strain>
    </source>
</reference>
<accession>A0A507AIU2</accession>
<dbReference type="InParanoid" id="A0A507AIU2"/>
<dbReference type="InterPro" id="IPR001810">
    <property type="entry name" value="F-box_dom"/>
</dbReference>
<gene>
    <name evidence="2" type="ORF">E0L32_010954</name>
</gene>
<evidence type="ECO:0000313" key="3">
    <source>
        <dbReference type="Proteomes" id="UP000319257"/>
    </source>
</evidence>
<dbReference type="SUPFAM" id="SSF81383">
    <property type="entry name" value="F-box domain"/>
    <property type="match status" value="1"/>
</dbReference>
<evidence type="ECO:0000313" key="2">
    <source>
        <dbReference type="EMBL" id="TPX07153.1"/>
    </source>
</evidence>